<name>A0AAV4RP47_9ARAC</name>
<accession>A0AAV4RP47</accession>
<feature type="non-terminal residue" evidence="2">
    <location>
        <position position="1"/>
    </location>
</feature>
<evidence type="ECO:0000313" key="2">
    <source>
        <dbReference type="EMBL" id="GIY24038.1"/>
    </source>
</evidence>
<proteinExistence type="predicted"/>
<evidence type="ECO:0000256" key="1">
    <source>
        <dbReference type="SAM" id="Phobius"/>
    </source>
</evidence>
<keyword evidence="1" id="KW-1133">Transmembrane helix</keyword>
<keyword evidence="1" id="KW-0472">Membrane</keyword>
<dbReference type="AlphaFoldDB" id="A0AAV4RP47"/>
<evidence type="ECO:0000313" key="3">
    <source>
        <dbReference type="Proteomes" id="UP001054837"/>
    </source>
</evidence>
<sequence>TKGNGLFHTFSSATENSDSTFCFDPTLFALIAGAFFLIEVCGFSACLIAGCRWRKKQSKAIMNKKRHLSIHYENSVEGS</sequence>
<dbReference type="Proteomes" id="UP001054837">
    <property type="component" value="Unassembled WGS sequence"/>
</dbReference>
<keyword evidence="1" id="KW-0812">Transmembrane</keyword>
<comment type="caution">
    <text evidence="2">The sequence shown here is derived from an EMBL/GenBank/DDBJ whole genome shotgun (WGS) entry which is preliminary data.</text>
</comment>
<reference evidence="2 3" key="1">
    <citation type="submission" date="2021-06" db="EMBL/GenBank/DDBJ databases">
        <title>Caerostris darwini draft genome.</title>
        <authorList>
            <person name="Kono N."/>
            <person name="Arakawa K."/>
        </authorList>
    </citation>
    <scope>NUCLEOTIDE SEQUENCE [LARGE SCALE GENOMIC DNA]</scope>
</reference>
<keyword evidence="3" id="KW-1185">Reference proteome</keyword>
<protein>
    <submittedName>
        <fullName evidence="2">Uncharacterized protein</fullName>
    </submittedName>
</protein>
<dbReference type="EMBL" id="BPLQ01006630">
    <property type="protein sequence ID" value="GIY24038.1"/>
    <property type="molecule type" value="Genomic_DNA"/>
</dbReference>
<feature type="transmembrane region" description="Helical" evidence="1">
    <location>
        <begin position="27"/>
        <end position="49"/>
    </location>
</feature>
<gene>
    <name evidence="2" type="ORF">CDAR_542451</name>
</gene>
<organism evidence="2 3">
    <name type="scientific">Caerostris darwini</name>
    <dbReference type="NCBI Taxonomy" id="1538125"/>
    <lineage>
        <taxon>Eukaryota</taxon>
        <taxon>Metazoa</taxon>
        <taxon>Ecdysozoa</taxon>
        <taxon>Arthropoda</taxon>
        <taxon>Chelicerata</taxon>
        <taxon>Arachnida</taxon>
        <taxon>Araneae</taxon>
        <taxon>Araneomorphae</taxon>
        <taxon>Entelegynae</taxon>
        <taxon>Araneoidea</taxon>
        <taxon>Araneidae</taxon>
        <taxon>Caerostris</taxon>
    </lineage>
</organism>